<dbReference type="EMBL" id="JBAJJM010000010">
    <property type="protein sequence ID" value="MEG9476169.1"/>
    <property type="molecule type" value="Genomic_DNA"/>
</dbReference>
<dbReference type="Proteomes" id="UP001432017">
    <property type="component" value="Unassembled WGS sequence"/>
</dbReference>
<comment type="caution">
    <text evidence="2">The sequence shown here is derived from an EMBL/GenBank/DDBJ whole genome shotgun (WGS) entry which is preliminary data.</text>
</comment>
<name>A0ABU7ZFW1_9PAST</name>
<sequence length="105" mass="11792">MKKLSKISLALLLSGVFATSAVMAHSHSHAVHQPKENIVAQKRTQVDGYYRMMIGDYEVTALYDGYLSIGAPVYQEFTKLTKQELDDLISGQFRPMLPMAVCKLR</sequence>
<evidence type="ECO:0000256" key="1">
    <source>
        <dbReference type="SAM" id="SignalP"/>
    </source>
</evidence>
<protein>
    <submittedName>
        <fullName evidence="2">Uncharacterized protein</fullName>
    </submittedName>
</protein>
<dbReference type="RefSeq" id="WP_334254291.1">
    <property type="nucleotide sequence ID" value="NZ_JBAJJM010000010.1"/>
</dbReference>
<evidence type="ECO:0000313" key="2">
    <source>
        <dbReference type="EMBL" id="MEG9476169.1"/>
    </source>
</evidence>
<feature type="signal peptide" evidence="1">
    <location>
        <begin position="1"/>
        <end position="24"/>
    </location>
</feature>
<dbReference type="InterPro" id="IPR036866">
    <property type="entry name" value="RibonucZ/Hydroxyglut_hydro"/>
</dbReference>
<keyword evidence="3" id="KW-1185">Reference proteome</keyword>
<evidence type="ECO:0000313" key="3">
    <source>
        <dbReference type="Proteomes" id="UP001432017"/>
    </source>
</evidence>
<gene>
    <name evidence="2" type="ORF">V6W77_07750</name>
</gene>
<reference evidence="2" key="1">
    <citation type="submission" date="2023-12" db="EMBL/GenBank/DDBJ databases">
        <title>Mannheima indologenes sp. nov. proposed for Clade V organisms of Mannheimia.</title>
        <authorList>
            <person name="Christensen H."/>
        </authorList>
    </citation>
    <scope>NUCLEOTIDE SEQUENCE</scope>
    <source>
        <strain evidence="2">M14.4</strain>
    </source>
</reference>
<organism evidence="2 3">
    <name type="scientific">Mannheimia indoligenes</name>
    <dbReference type="NCBI Taxonomy" id="3103145"/>
    <lineage>
        <taxon>Bacteria</taxon>
        <taxon>Pseudomonadati</taxon>
        <taxon>Pseudomonadota</taxon>
        <taxon>Gammaproteobacteria</taxon>
        <taxon>Pasteurellales</taxon>
        <taxon>Pasteurellaceae</taxon>
        <taxon>Mannheimia</taxon>
    </lineage>
</organism>
<feature type="chain" id="PRO_5046237642" evidence="1">
    <location>
        <begin position="25"/>
        <end position="105"/>
    </location>
</feature>
<keyword evidence="1" id="KW-0732">Signal</keyword>
<proteinExistence type="predicted"/>
<accession>A0ABU7ZFW1</accession>
<dbReference type="Gene3D" id="3.60.15.10">
    <property type="entry name" value="Ribonuclease Z/Hydroxyacylglutathione hydrolase-like"/>
    <property type="match status" value="1"/>
</dbReference>